<evidence type="ECO:0000313" key="6">
    <source>
        <dbReference type="Proteomes" id="UP001165080"/>
    </source>
</evidence>
<reference evidence="5 6" key="1">
    <citation type="journal article" date="2023" name="Commun. Biol.">
        <title>Reorganization of the ancestral sex-determining regions during the evolution of trioecy in Pleodorina starrii.</title>
        <authorList>
            <person name="Takahashi K."/>
            <person name="Suzuki S."/>
            <person name="Kawai-Toyooka H."/>
            <person name="Yamamoto K."/>
            <person name="Hamaji T."/>
            <person name="Ootsuki R."/>
            <person name="Yamaguchi H."/>
            <person name="Kawachi M."/>
            <person name="Higashiyama T."/>
            <person name="Nozaki H."/>
        </authorList>
    </citation>
    <scope>NUCLEOTIDE SEQUENCE [LARGE SCALE GENOMIC DNA]</scope>
    <source>
        <strain evidence="5 6">NIES-4479</strain>
    </source>
</reference>
<sequence length="751" mass="78543">MLLSWGQIFAGPPSCTLGKRSFRRQRAPARFLLAGCSARDDRLCLNINLSVSNLHREDALNANCRTPQAVGRHDVSWDAAALGEALHVPPPAARALAASLGAAAEELPRDFTVDEVQKRCGILGRELDLDPIQVARMVTLQPAFLACPTATLRARAQQLASLLSTRGPAPVKGSGATEGKAPSASHSASSSAAPNRLALPTRTAPAATAAAPIVAAASLPALPINNRSSRDAGDAAPDAIAATVTQQAALALIARQPALLQVPLDRLVSRCVELADILGVTPYDSCLSLTRMRPAELARMLQAALAVVKASWLGLATALAAVEQPGLYAPLIPAASADHDGAGEVGIPPGTGAGGGVSRPKAAKRKRPRLPDFFPPGAESAARQAALLCPQLLMLPPGWVHGSALHLHAALGLPPPSLRRLLARSPRLLLLPKRHREETVQALVHMLALRGPEHAARLVSQQPNLLKWTPEALDGKLSEVAAALGLSRSGVARLCRNQPALLAMSAASLAAKLRWLQIALRLPSADAARRLALRQPGLLAMSSATMKRKVQQMAQGLGLTNAFVSAVAAAANVNEGLATADEDTASERSVAAAAAPGSQTQQRRGAVLQTVLRLVVAEPTLLTMSVAALPQRLEQLAEALDAGTMHEVRAVVLGCPRLLTVQRAALQHRLRELAFGLDAPAAAIRRLVLARPSAFFTPLSELQAAVARLEATGVGDGMRGRRRVVALLEALARDPAGRELGACRRPTGPDA</sequence>
<name>A0A9W6BH14_9CHLO</name>
<organism evidence="5 6">
    <name type="scientific">Pleodorina starrii</name>
    <dbReference type="NCBI Taxonomy" id="330485"/>
    <lineage>
        <taxon>Eukaryota</taxon>
        <taxon>Viridiplantae</taxon>
        <taxon>Chlorophyta</taxon>
        <taxon>core chlorophytes</taxon>
        <taxon>Chlorophyceae</taxon>
        <taxon>CS clade</taxon>
        <taxon>Chlamydomonadales</taxon>
        <taxon>Volvocaceae</taxon>
        <taxon>Pleodorina</taxon>
    </lineage>
</organism>
<dbReference type="Proteomes" id="UP001165080">
    <property type="component" value="Unassembled WGS sequence"/>
</dbReference>
<evidence type="ECO:0000256" key="3">
    <source>
        <dbReference type="ARBA" id="ARBA00022946"/>
    </source>
</evidence>
<evidence type="ECO:0000256" key="4">
    <source>
        <dbReference type="SAM" id="MobiDB-lite"/>
    </source>
</evidence>
<accession>A0A9W6BH14</accession>
<dbReference type="Gene3D" id="1.25.70.10">
    <property type="entry name" value="Transcription termination factor 3, mitochondrial"/>
    <property type="match status" value="2"/>
</dbReference>
<keyword evidence="2" id="KW-0806">Transcription termination</keyword>
<dbReference type="InterPro" id="IPR003690">
    <property type="entry name" value="MTERF"/>
</dbReference>
<keyword evidence="3" id="KW-0809">Transit peptide</keyword>
<dbReference type="GO" id="GO:0006353">
    <property type="term" value="P:DNA-templated transcription termination"/>
    <property type="evidence" value="ECO:0007669"/>
    <property type="project" value="UniProtKB-KW"/>
</dbReference>
<comment type="similarity">
    <text evidence="1">Belongs to the mTERF family.</text>
</comment>
<feature type="region of interest" description="Disordered" evidence="4">
    <location>
        <begin position="165"/>
        <end position="196"/>
    </location>
</feature>
<gene>
    <name evidence="5" type="primary">PLEST004956</name>
    <name evidence="5" type="ORF">PLESTB_000525200</name>
</gene>
<evidence type="ECO:0000256" key="2">
    <source>
        <dbReference type="ARBA" id="ARBA00022472"/>
    </source>
</evidence>
<dbReference type="PANTHER" id="PTHR13068">
    <property type="entry name" value="CGI-12 PROTEIN-RELATED"/>
    <property type="match status" value="1"/>
</dbReference>
<keyword evidence="2" id="KW-0804">Transcription</keyword>
<dbReference type="EMBL" id="BRXU01000004">
    <property type="protein sequence ID" value="GLC51650.1"/>
    <property type="molecule type" value="Genomic_DNA"/>
</dbReference>
<keyword evidence="6" id="KW-1185">Reference proteome</keyword>
<comment type="caution">
    <text evidence="5">The sequence shown here is derived from an EMBL/GenBank/DDBJ whole genome shotgun (WGS) entry which is preliminary data.</text>
</comment>
<evidence type="ECO:0000313" key="5">
    <source>
        <dbReference type="EMBL" id="GLC51650.1"/>
    </source>
</evidence>
<proteinExistence type="inferred from homology"/>
<keyword evidence="2" id="KW-0805">Transcription regulation</keyword>
<dbReference type="Pfam" id="PF02536">
    <property type="entry name" value="mTERF"/>
    <property type="match status" value="1"/>
</dbReference>
<dbReference type="InterPro" id="IPR038538">
    <property type="entry name" value="MTERF_sf"/>
</dbReference>
<dbReference type="GO" id="GO:0003676">
    <property type="term" value="F:nucleic acid binding"/>
    <property type="evidence" value="ECO:0007669"/>
    <property type="project" value="InterPro"/>
</dbReference>
<protein>
    <submittedName>
        <fullName evidence="5">Uncharacterized protein</fullName>
    </submittedName>
</protein>
<dbReference type="AlphaFoldDB" id="A0A9W6BH14"/>
<dbReference type="PANTHER" id="PTHR13068:SF219">
    <property type="entry name" value="MITOCHONDRIAL TRANSCRIPTION TERMINATION FACTOR FAMILY PROTEIN"/>
    <property type="match status" value="1"/>
</dbReference>
<feature type="compositionally biased region" description="Low complexity" evidence="4">
    <location>
        <begin position="181"/>
        <end position="196"/>
    </location>
</feature>
<feature type="region of interest" description="Disordered" evidence="4">
    <location>
        <begin position="348"/>
        <end position="369"/>
    </location>
</feature>
<evidence type="ECO:0000256" key="1">
    <source>
        <dbReference type="ARBA" id="ARBA00007692"/>
    </source>
</evidence>